<dbReference type="AlphaFoldDB" id="A0A819AQB8"/>
<dbReference type="Proteomes" id="UP000663874">
    <property type="component" value="Unassembled WGS sequence"/>
</dbReference>
<organism evidence="1 2">
    <name type="scientific">Rotaria sordida</name>
    <dbReference type="NCBI Taxonomy" id="392033"/>
    <lineage>
        <taxon>Eukaryota</taxon>
        <taxon>Metazoa</taxon>
        <taxon>Spiralia</taxon>
        <taxon>Gnathifera</taxon>
        <taxon>Rotifera</taxon>
        <taxon>Eurotatoria</taxon>
        <taxon>Bdelloidea</taxon>
        <taxon>Philodinida</taxon>
        <taxon>Philodinidae</taxon>
        <taxon>Rotaria</taxon>
    </lineage>
</organism>
<proteinExistence type="predicted"/>
<gene>
    <name evidence="1" type="ORF">FNK824_LOCUS14323</name>
</gene>
<evidence type="ECO:0000313" key="2">
    <source>
        <dbReference type="Proteomes" id="UP000663874"/>
    </source>
</evidence>
<dbReference type="EMBL" id="CAJOBE010001965">
    <property type="protein sequence ID" value="CAF3788958.1"/>
    <property type="molecule type" value="Genomic_DNA"/>
</dbReference>
<protein>
    <submittedName>
        <fullName evidence="1">Uncharacterized protein</fullName>
    </submittedName>
</protein>
<accession>A0A819AQB8</accession>
<reference evidence="1" key="1">
    <citation type="submission" date="2021-02" db="EMBL/GenBank/DDBJ databases">
        <authorList>
            <person name="Nowell W R."/>
        </authorList>
    </citation>
    <scope>NUCLEOTIDE SEQUENCE</scope>
</reference>
<name>A0A819AQB8_9BILA</name>
<feature type="non-terminal residue" evidence="1">
    <location>
        <position position="56"/>
    </location>
</feature>
<comment type="caution">
    <text evidence="1">The sequence shown here is derived from an EMBL/GenBank/DDBJ whole genome shotgun (WGS) entry which is preliminary data.</text>
</comment>
<sequence>MSKNGNTNGGNTNNNNTKIMKFNLNKSVQVTKVFVRECQQLIKNDPIFTMVDTHNP</sequence>
<evidence type="ECO:0000313" key="1">
    <source>
        <dbReference type="EMBL" id="CAF3788958.1"/>
    </source>
</evidence>